<evidence type="ECO:0000313" key="2">
    <source>
        <dbReference type="EMBL" id="ASE35690.1"/>
    </source>
</evidence>
<geneLocation type="plasmid" evidence="2 3">
    <name>unnamed1</name>
</geneLocation>
<dbReference type="EMBL" id="CP022047">
    <property type="protein sequence ID" value="ASE35690.1"/>
    <property type="molecule type" value="Genomic_DNA"/>
</dbReference>
<gene>
    <name evidence="2" type="ORF">CEP64_13805</name>
</gene>
<proteinExistence type="predicted"/>
<accession>A0AAI8GV33</accession>
<name>A0AAI8GV33_MAMSC</name>
<evidence type="ECO:0000256" key="1">
    <source>
        <dbReference type="SAM" id="MobiDB-lite"/>
    </source>
</evidence>
<keyword evidence="2" id="KW-0614">Plasmid</keyword>
<dbReference type="RefSeq" id="WP_088592782.1">
    <property type="nucleotide sequence ID" value="NZ_CP022047.2"/>
</dbReference>
<protein>
    <submittedName>
        <fullName evidence="2">Uncharacterized protein</fullName>
    </submittedName>
</protein>
<sequence>MINLTLKEKDMKEIVQSHGIDYQTWAEQVVNEKRLQIIDKDKTYFNAWRENVLKEAVLSLVLQNVKGTNNKTGQNVAQSEQIQKNKHQQA</sequence>
<feature type="region of interest" description="Disordered" evidence="1">
    <location>
        <begin position="69"/>
        <end position="90"/>
    </location>
</feature>
<organism evidence="2 3">
    <name type="scientific">Mammaliicoccus sciuri</name>
    <name type="common">Staphylococcus sciuri</name>
    <dbReference type="NCBI Taxonomy" id="1296"/>
    <lineage>
        <taxon>Bacteria</taxon>
        <taxon>Bacillati</taxon>
        <taxon>Bacillota</taxon>
        <taxon>Bacilli</taxon>
        <taxon>Bacillales</taxon>
        <taxon>Staphylococcaceae</taxon>
        <taxon>Mammaliicoccus</taxon>
    </lineage>
</organism>
<evidence type="ECO:0000313" key="3">
    <source>
        <dbReference type="Proteomes" id="UP000197058"/>
    </source>
</evidence>
<dbReference type="KEGG" id="sscu:CEP64_13805"/>
<feature type="compositionally biased region" description="Polar residues" evidence="1">
    <location>
        <begin position="69"/>
        <end position="83"/>
    </location>
</feature>
<dbReference type="AlphaFoldDB" id="A0AAI8GV33"/>
<reference evidence="3" key="1">
    <citation type="submission" date="2017-06" db="EMBL/GenBank/DDBJ databases">
        <title>FDA dAtabase for Regulatory Grade micrObial Sequences (FDA-ARGOS): Supporting development and validation of Infectious Disease Dx tests.</title>
        <authorList>
            <person name="Goldberg B."/>
            <person name="Campos J."/>
            <person name="Tallon L."/>
            <person name="Sadzewicz L."/>
            <person name="Sengamalay N."/>
            <person name="Ott S."/>
            <person name="Godinez A."/>
            <person name="Nagaraj S."/>
            <person name="Vavikolanu K."/>
            <person name="Nadendla S."/>
            <person name="George J."/>
            <person name="Geyer C."/>
            <person name="Sichtig H."/>
        </authorList>
    </citation>
    <scope>NUCLEOTIDE SEQUENCE [LARGE SCALE GENOMIC DNA]</scope>
    <source>
        <strain evidence="3">FDAARGOS_285</strain>
        <plasmid evidence="3">unnamed1</plasmid>
    </source>
</reference>
<dbReference type="Proteomes" id="UP000197058">
    <property type="component" value="Plasmid unnamed1"/>
</dbReference>